<reference evidence="1 2" key="1">
    <citation type="journal article" date="2014" name="PLoS ONE">
        <title>How to Kill the Honey Bee Larva: Genomic Potential and Virulence Mechanisms of Paenibacillus larvae.</title>
        <authorList>
            <person name="Djukic M."/>
            <person name="Brzuszkiewicz E."/>
            <person name="Funfhaus A."/>
            <person name="Voss J."/>
            <person name="Gollnow K."/>
            <person name="Poppinga L."/>
            <person name="Liesegang H."/>
            <person name="Garcia-Gonzalez E."/>
            <person name="Genersch E."/>
            <person name="Daniel R."/>
        </authorList>
    </citation>
    <scope>NUCLEOTIDE SEQUENCE [LARGE SCALE GENOMIC DNA]</scope>
    <source>
        <strain evidence="1 2">DSM 25430</strain>
        <plasmid evidence="2">Plasmid pPLA2_10</plasmid>
    </source>
</reference>
<dbReference type="KEGG" id="plv:ERIC2_10p00020"/>
<name>V9W9W1_9BACL</name>
<evidence type="ECO:0000313" key="1">
    <source>
        <dbReference type="EMBL" id="AHD07786.1"/>
    </source>
</evidence>
<evidence type="ECO:0000313" key="2">
    <source>
        <dbReference type="Proteomes" id="UP000029431"/>
    </source>
</evidence>
<organism evidence="1 2">
    <name type="scientific">Paenibacillus larvae subsp. larvae DSM 25430</name>
    <dbReference type="NCBI Taxonomy" id="697284"/>
    <lineage>
        <taxon>Bacteria</taxon>
        <taxon>Bacillati</taxon>
        <taxon>Bacillota</taxon>
        <taxon>Bacilli</taxon>
        <taxon>Bacillales</taxon>
        <taxon>Paenibacillaceae</taxon>
        <taxon>Paenibacillus</taxon>
    </lineage>
</organism>
<dbReference type="AlphaFoldDB" id="V9W9W1"/>
<keyword evidence="2" id="KW-1185">Reference proteome</keyword>
<proteinExistence type="predicted"/>
<keyword evidence="1" id="KW-0614">Plasmid</keyword>
<dbReference type="Proteomes" id="UP000029431">
    <property type="component" value="Plasmid pPLA2_10"/>
</dbReference>
<gene>
    <name evidence="1" type="ORF">ERIC2_10p00020</name>
</gene>
<protein>
    <submittedName>
        <fullName evidence="1">Uncharacterized protein</fullName>
    </submittedName>
</protein>
<geneLocation type="plasmid" evidence="1 2">
    <name>pPLA2_10</name>
</geneLocation>
<sequence>MYYTCVSIPVNQVKLNIKSDPIEQGL</sequence>
<dbReference type="HOGENOM" id="CLU_3416912_0_0_9"/>
<accession>V9W9W1</accession>
<dbReference type="EMBL" id="CP003356">
    <property type="protein sequence ID" value="AHD07786.1"/>
    <property type="molecule type" value="Genomic_DNA"/>
</dbReference>